<protein>
    <submittedName>
        <fullName evidence="1">Lipoprotein YvcA</fullName>
    </submittedName>
</protein>
<organism evidence="1 2">
    <name type="scientific">Bacillus changyiensis</name>
    <dbReference type="NCBI Taxonomy" id="3004103"/>
    <lineage>
        <taxon>Bacteria</taxon>
        <taxon>Bacillati</taxon>
        <taxon>Bacillota</taxon>
        <taxon>Bacilli</taxon>
        <taxon>Bacillales</taxon>
        <taxon>Bacillaceae</taxon>
        <taxon>Bacillus</taxon>
    </lineage>
</organism>
<keyword evidence="1" id="KW-0449">Lipoprotein</keyword>
<gene>
    <name evidence="1" type="ORF">PJ311_01410</name>
</gene>
<accession>A0ABT4WYZ5</accession>
<name>A0ABT4WYZ5_9BACI</name>
<sequence>MKKLIIICFTFMLVVTGGCSMNENQNGKEDKKTEAVKPIDMDPKDLPKVPAFQDEKTREYMTSTKEVEPGYYLLESKMKGFTMLFPEDAKISRLTYNDGEFYETIEFDSYEEKTNIQLNGEVTYYRKKSFVENKETLLDTISEQNGYKGNFEKSSEKGKEIYFASMKDIFKDIKRKYNFSYSYIGFIKSTNEKYLGVEYNFTFGCLKDDQPCSLNEKETRKKAKKMINSITFNIKKKEQKDDK</sequence>
<dbReference type="RefSeq" id="WP_271339128.1">
    <property type="nucleotide sequence ID" value="NZ_JAQKAB010000001.1"/>
</dbReference>
<dbReference type="Proteomes" id="UP001211894">
    <property type="component" value="Unassembled WGS sequence"/>
</dbReference>
<proteinExistence type="predicted"/>
<evidence type="ECO:0000313" key="2">
    <source>
        <dbReference type="Proteomes" id="UP001211894"/>
    </source>
</evidence>
<dbReference type="PROSITE" id="PS51257">
    <property type="entry name" value="PROKAR_LIPOPROTEIN"/>
    <property type="match status" value="1"/>
</dbReference>
<evidence type="ECO:0000313" key="1">
    <source>
        <dbReference type="EMBL" id="MDA7025263.1"/>
    </source>
</evidence>
<comment type="caution">
    <text evidence="1">The sequence shown here is derived from an EMBL/GenBank/DDBJ whole genome shotgun (WGS) entry which is preliminary data.</text>
</comment>
<keyword evidence="2" id="KW-1185">Reference proteome</keyword>
<dbReference type="EMBL" id="JAQKAB010000001">
    <property type="protein sequence ID" value="MDA7025263.1"/>
    <property type="molecule type" value="Genomic_DNA"/>
</dbReference>
<reference evidence="1 2" key="1">
    <citation type="submission" date="2023-01" db="EMBL/GenBank/DDBJ databases">
        <title>Bacillus changyiensis sp. nov., isolated from a coastal deposit.</title>
        <authorList>
            <person name="Xiao G."/>
            <person name="Lai Q."/>
            <person name="Hu Z."/>
            <person name="Shao Z."/>
        </authorList>
    </citation>
    <scope>NUCLEOTIDE SEQUENCE [LARGE SCALE GENOMIC DNA]</scope>
    <source>
        <strain evidence="1 2">CLL-7-23</strain>
    </source>
</reference>